<evidence type="ECO:0000256" key="9">
    <source>
        <dbReference type="SAM" id="Phobius"/>
    </source>
</evidence>
<dbReference type="EMBL" id="JAMQKC010000001">
    <property type="protein sequence ID" value="MDC3415704.1"/>
    <property type="molecule type" value="Genomic_DNA"/>
</dbReference>
<feature type="binding site" description="axial binding residue" evidence="8">
    <location>
        <position position="156"/>
    </location>
    <ligand>
        <name>heme</name>
        <dbReference type="ChEBI" id="CHEBI:30413"/>
    </ligand>
    <ligandPart>
        <name>Fe</name>
        <dbReference type="ChEBI" id="CHEBI:18248"/>
    </ligandPart>
</feature>
<dbReference type="InterPro" id="IPR000701">
    <property type="entry name" value="SuccDH_FuR_B_TM-su"/>
</dbReference>
<proteinExistence type="predicted"/>
<organism evidence="10 11">
    <name type="scientific">Aquibacillus salsiterrae</name>
    <dbReference type="NCBI Taxonomy" id="2950439"/>
    <lineage>
        <taxon>Bacteria</taxon>
        <taxon>Bacillati</taxon>
        <taxon>Bacillota</taxon>
        <taxon>Bacilli</taxon>
        <taxon>Bacillales</taxon>
        <taxon>Bacillaceae</taxon>
        <taxon>Aquibacillus</taxon>
    </lineage>
</organism>
<evidence type="ECO:0000256" key="2">
    <source>
        <dbReference type="ARBA" id="ARBA00022617"/>
    </source>
</evidence>
<feature type="transmembrane region" description="Helical" evidence="9">
    <location>
        <begin position="143"/>
        <end position="170"/>
    </location>
</feature>
<dbReference type="NCBIfam" id="TIGR02046">
    <property type="entry name" value="sdhC_b558_fam"/>
    <property type="match status" value="1"/>
</dbReference>
<dbReference type="RefSeq" id="WP_272444660.1">
    <property type="nucleotide sequence ID" value="NZ_JAMQKC010000001.1"/>
</dbReference>
<dbReference type="InterPro" id="IPR011138">
    <property type="entry name" value="Cytochrome_b-558"/>
</dbReference>
<dbReference type="Pfam" id="PF01127">
    <property type="entry name" value="Sdh_cyt"/>
    <property type="match status" value="1"/>
</dbReference>
<keyword evidence="6 8" id="KW-0408">Iron</keyword>
<evidence type="ECO:0000256" key="6">
    <source>
        <dbReference type="ARBA" id="ARBA00023004"/>
    </source>
</evidence>
<dbReference type="PIRSF" id="PIRSF000170">
    <property type="entry name" value="Succ_dh_cyt_b558"/>
    <property type="match status" value="1"/>
</dbReference>
<dbReference type="Proteomes" id="UP001145069">
    <property type="component" value="Unassembled WGS sequence"/>
</dbReference>
<evidence type="ECO:0000256" key="4">
    <source>
        <dbReference type="ARBA" id="ARBA00022723"/>
    </source>
</evidence>
<keyword evidence="11" id="KW-1185">Reference proteome</keyword>
<evidence type="ECO:0000256" key="8">
    <source>
        <dbReference type="PIRSR" id="PIRSR000170-1"/>
    </source>
</evidence>
<accession>A0A9X4ADU7</accession>
<keyword evidence="5 9" id="KW-1133">Transmembrane helix</keyword>
<evidence type="ECO:0000256" key="3">
    <source>
        <dbReference type="ARBA" id="ARBA00022692"/>
    </source>
</evidence>
<keyword evidence="4 8" id="KW-0479">Metal-binding</keyword>
<dbReference type="AlphaFoldDB" id="A0A9X4ADU7"/>
<evidence type="ECO:0000256" key="1">
    <source>
        <dbReference type="ARBA" id="ARBA00004370"/>
    </source>
</evidence>
<reference evidence="10" key="1">
    <citation type="submission" date="2022-06" db="EMBL/GenBank/DDBJ databases">
        <title>Aquibacillus sp. a new bacterium isolated from soil saline samples.</title>
        <authorList>
            <person name="Galisteo C."/>
            <person name="De La Haba R."/>
            <person name="Sanchez-Porro C."/>
            <person name="Ventosa A."/>
        </authorList>
    </citation>
    <scope>NUCLEOTIDE SEQUENCE</scope>
    <source>
        <strain evidence="10">3ASR75-54</strain>
    </source>
</reference>
<evidence type="ECO:0000313" key="11">
    <source>
        <dbReference type="Proteomes" id="UP001145069"/>
    </source>
</evidence>
<gene>
    <name evidence="10" type="ORF">NC799_02115</name>
</gene>
<dbReference type="InterPro" id="IPR016002">
    <property type="entry name" value="Succ_DH_cyt_b558_Firmicute"/>
</dbReference>
<evidence type="ECO:0000313" key="10">
    <source>
        <dbReference type="EMBL" id="MDC3415704.1"/>
    </source>
</evidence>
<name>A0A9X4ADU7_9BACI</name>
<feature type="binding site" description="axial binding residue" evidence="8">
    <location>
        <position position="70"/>
    </location>
    <ligand>
        <name>heme</name>
        <dbReference type="ChEBI" id="CHEBI:30413"/>
    </ligand>
    <ligandPart>
        <name>Fe</name>
        <dbReference type="ChEBI" id="CHEBI:18248"/>
    </ligandPart>
</feature>
<feature type="binding site" description="axial binding residue" evidence="8">
    <location>
        <position position="28"/>
    </location>
    <ligand>
        <name>heme</name>
        <dbReference type="ChEBI" id="CHEBI:30413"/>
    </ligand>
    <ligandPart>
        <name>Fe</name>
        <dbReference type="ChEBI" id="CHEBI:18248"/>
    </ligandPart>
</feature>
<comment type="caution">
    <text evidence="10">The sequence shown here is derived from an EMBL/GenBank/DDBJ whole genome shotgun (WGS) entry which is preliminary data.</text>
</comment>
<dbReference type="InterPro" id="IPR034804">
    <property type="entry name" value="SQR/QFR_C/D"/>
</dbReference>
<evidence type="ECO:0000256" key="7">
    <source>
        <dbReference type="ARBA" id="ARBA00023136"/>
    </source>
</evidence>
<keyword evidence="2 8" id="KW-0349">Heme</keyword>
<dbReference type="Gene3D" id="1.20.1300.10">
    <property type="entry name" value="Fumarate reductase/succinate dehydrogenase, transmembrane subunit"/>
    <property type="match status" value="1"/>
</dbReference>
<comment type="subcellular location">
    <subcellularLocation>
        <location evidence="1">Membrane</location>
    </subcellularLocation>
</comment>
<dbReference type="GO" id="GO:0016020">
    <property type="term" value="C:membrane"/>
    <property type="evidence" value="ECO:0007669"/>
    <property type="project" value="UniProtKB-SubCell"/>
</dbReference>
<keyword evidence="7 9" id="KW-0472">Membrane</keyword>
<feature type="transmembrane region" description="Helical" evidence="9">
    <location>
        <begin position="182"/>
        <end position="204"/>
    </location>
</feature>
<sequence length="206" mass="24001">MAENREFFYRRLHSLLGVIPIGIFLVQHLVVNNFANYGEENFNRAAEFMANLPFKLFLETFVIFLPILFHAVLGVYIVFVAKNNVSRYGFFRNWMFYLQRISGIITLIFIVWHVFETRVQVGLGNVELSYNLMENILSNPFMFWFYLIGVTSTTFHFANGLWSFLVTWGITVTPRSQKIATYVTLLIFLSMTIVGIRTLITFAYGI</sequence>
<evidence type="ECO:0000256" key="5">
    <source>
        <dbReference type="ARBA" id="ARBA00022989"/>
    </source>
</evidence>
<feature type="transmembrane region" description="Helical" evidence="9">
    <location>
        <begin position="61"/>
        <end position="82"/>
    </location>
</feature>
<feature type="transmembrane region" description="Helical" evidence="9">
    <location>
        <begin position="12"/>
        <end position="31"/>
    </location>
</feature>
<feature type="binding site" description="axial binding residue" evidence="8">
    <location>
        <position position="113"/>
    </location>
    <ligand>
        <name>heme</name>
        <dbReference type="ChEBI" id="CHEBI:30413"/>
    </ligand>
    <ligandPart>
        <name>Fe</name>
        <dbReference type="ChEBI" id="CHEBI:18248"/>
    </ligandPart>
</feature>
<protein>
    <submittedName>
        <fullName evidence="10">Succinate dehydrogenase cytochrome b558 subunit</fullName>
    </submittedName>
</protein>
<keyword evidence="3 9" id="KW-0812">Transmembrane</keyword>
<dbReference type="SUPFAM" id="SSF81343">
    <property type="entry name" value="Fumarate reductase respiratory complex transmembrane subunits"/>
    <property type="match status" value="1"/>
</dbReference>
<dbReference type="GO" id="GO:0046872">
    <property type="term" value="F:metal ion binding"/>
    <property type="evidence" value="ECO:0007669"/>
    <property type="project" value="UniProtKB-KW"/>
</dbReference>
<feature type="transmembrane region" description="Helical" evidence="9">
    <location>
        <begin position="94"/>
        <end position="115"/>
    </location>
</feature>
<dbReference type="CDD" id="cd03497">
    <property type="entry name" value="SQR_TypeB_1_TM"/>
    <property type="match status" value="1"/>
</dbReference>